<dbReference type="Pfam" id="PF04542">
    <property type="entry name" value="Sigma70_r2"/>
    <property type="match status" value="1"/>
</dbReference>
<dbReference type="PANTHER" id="PTHR43133">
    <property type="entry name" value="RNA POLYMERASE ECF-TYPE SIGMA FACTO"/>
    <property type="match status" value="1"/>
</dbReference>
<dbReference type="OrthoDB" id="291047at2"/>
<dbReference type="InterPro" id="IPR013249">
    <property type="entry name" value="RNA_pol_sigma70_r4_t2"/>
</dbReference>
<dbReference type="Pfam" id="PF08281">
    <property type="entry name" value="Sigma70_r4_2"/>
    <property type="match status" value="1"/>
</dbReference>
<evidence type="ECO:0000256" key="2">
    <source>
        <dbReference type="ARBA" id="ARBA00023015"/>
    </source>
</evidence>
<feature type="domain" description="RNA polymerase sigma factor 70 region 4 type 2" evidence="7">
    <location>
        <begin position="127"/>
        <end position="173"/>
    </location>
</feature>
<sequence>MKSFETSTAVLVVRCQLGETDAWELLVQRWHPRLARFVVNMIVDRANADDVMQTAWLRIVRSLNRLRAPERFEAWAFRVARLSVMDHLRRQYREPVSEAFAESEQGSPSAEREAERIEIEDLVRVGLDELHATEREVIVLHYLEQLNVAEVAMVCNVPPGTVKSRLFRARATLRQKLTEKESNNDESK</sequence>
<dbReference type="Gene3D" id="1.10.10.10">
    <property type="entry name" value="Winged helix-like DNA-binding domain superfamily/Winged helix DNA-binding domain"/>
    <property type="match status" value="1"/>
</dbReference>
<accession>A0A517NS72</accession>
<evidence type="ECO:0000259" key="6">
    <source>
        <dbReference type="Pfam" id="PF04542"/>
    </source>
</evidence>
<feature type="domain" description="RNA polymerase sigma-70 region 2" evidence="6">
    <location>
        <begin position="26"/>
        <end position="93"/>
    </location>
</feature>
<evidence type="ECO:0000256" key="1">
    <source>
        <dbReference type="ARBA" id="ARBA00010641"/>
    </source>
</evidence>
<dbReference type="SUPFAM" id="SSF88659">
    <property type="entry name" value="Sigma3 and sigma4 domains of RNA polymerase sigma factors"/>
    <property type="match status" value="1"/>
</dbReference>
<dbReference type="EMBL" id="CP036526">
    <property type="protein sequence ID" value="QDT09988.1"/>
    <property type="molecule type" value="Genomic_DNA"/>
</dbReference>
<dbReference type="CDD" id="cd06171">
    <property type="entry name" value="Sigma70_r4"/>
    <property type="match status" value="1"/>
</dbReference>
<dbReference type="GO" id="GO:0003677">
    <property type="term" value="F:DNA binding"/>
    <property type="evidence" value="ECO:0007669"/>
    <property type="project" value="UniProtKB-KW"/>
</dbReference>
<dbReference type="InterPro" id="IPR007627">
    <property type="entry name" value="RNA_pol_sigma70_r2"/>
</dbReference>
<dbReference type="InterPro" id="IPR013324">
    <property type="entry name" value="RNA_pol_sigma_r3/r4-like"/>
</dbReference>
<gene>
    <name evidence="8" type="primary">rpoE_3</name>
    <name evidence="8" type="ORF">K239x_19410</name>
</gene>
<evidence type="ECO:0000256" key="5">
    <source>
        <dbReference type="ARBA" id="ARBA00023163"/>
    </source>
</evidence>
<reference evidence="8 9" key="1">
    <citation type="submission" date="2019-02" db="EMBL/GenBank/DDBJ databases">
        <title>Deep-cultivation of Planctomycetes and their phenomic and genomic characterization uncovers novel biology.</title>
        <authorList>
            <person name="Wiegand S."/>
            <person name="Jogler M."/>
            <person name="Boedeker C."/>
            <person name="Pinto D."/>
            <person name="Vollmers J."/>
            <person name="Rivas-Marin E."/>
            <person name="Kohn T."/>
            <person name="Peeters S.H."/>
            <person name="Heuer A."/>
            <person name="Rast P."/>
            <person name="Oberbeckmann S."/>
            <person name="Bunk B."/>
            <person name="Jeske O."/>
            <person name="Meyerdierks A."/>
            <person name="Storesund J.E."/>
            <person name="Kallscheuer N."/>
            <person name="Luecker S."/>
            <person name="Lage O.M."/>
            <person name="Pohl T."/>
            <person name="Merkel B.J."/>
            <person name="Hornburger P."/>
            <person name="Mueller R.-W."/>
            <person name="Bruemmer F."/>
            <person name="Labrenz M."/>
            <person name="Spormann A.M."/>
            <person name="Op den Camp H."/>
            <person name="Overmann J."/>
            <person name="Amann R."/>
            <person name="Jetten M.S.M."/>
            <person name="Mascher T."/>
            <person name="Medema M.H."/>
            <person name="Devos D.P."/>
            <person name="Kaster A.-K."/>
            <person name="Ovreas L."/>
            <person name="Rohde M."/>
            <person name="Galperin M.Y."/>
            <person name="Jogler C."/>
        </authorList>
    </citation>
    <scope>NUCLEOTIDE SEQUENCE [LARGE SCALE GENOMIC DNA]</scope>
    <source>
        <strain evidence="8 9">K23_9</strain>
    </source>
</reference>
<keyword evidence="9" id="KW-1185">Reference proteome</keyword>
<protein>
    <submittedName>
        <fullName evidence="8">ECF RNA polymerase sigma-E factor</fullName>
    </submittedName>
</protein>
<evidence type="ECO:0000313" key="9">
    <source>
        <dbReference type="Proteomes" id="UP000319817"/>
    </source>
</evidence>
<evidence type="ECO:0000256" key="4">
    <source>
        <dbReference type="ARBA" id="ARBA00023125"/>
    </source>
</evidence>
<dbReference type="AlphaFoldDB" id="A0A517NS72"/>
<dbReference type="PANTHER" id="PTHR43133:SF8">
    <property type="entry name" value="RNA POLYMERASE SIGMA FACTOR HI_1459-RELATED"/>
    <property type="match status" value="1"/>
</dbReference>
<keyword evidence="5" id="KW-0804">Transcription</keyword>
<dbReference type="Proteomes" id="UP000319817">
    <property type="component" value="Chromosome"/>
</dbReference>
<dbReference type="InterPro" id="IPR013325">
    <property type="entry name" value="RNA_pol_sigma_r2"/>
</dbReference>
<dbReference type="InterPro" id="IPR039425">
    <property type="entry name" value="RNA_pol_sigma-70-like"/>
</dbReference>
<dbReference type="GO" id="GO:0006352">
    <property type="term" value="P:DNA-templated transcription initiation"/>
    <property type="evidence" value="ECO:0007669"/>
    <property type="project" value="InterPro"/>
</dbReference>
<dbReference type="InterPro" id="IPR014284">
    <property type="entry name" value="RNA_pol_sigma-70_dom"/>
</dbReference>
<keyword evidence="2" id="KW-0805">Transcription regulation</keyword>
<evidence type="ECO:0000259" key="7">
    <source>
        <dbReference type="Pfam" id="PF08281"/>
    </source>
</evidence>
<dbReference type="Gene3D" id="1.10.1740.10">
    <property type="match status" value="1"/>
</dbReference>
<dbReference type="NCBIfam" id="TIGR02937">
    <property type="entry name" value="sigma70-ECF"/>
    <property type="match status" value="1"/>
</dbReference>
<dbReference type="GO" id="GO:0016987">
    <property type="term" value="F:sigma factor activity"/>
    <property type="evidence" value="ECO:0007669"/>
    <property type="project" value="UniProtKB-KW"/>
</dbReference>
<proteinExistence type="inferred from homology"/>
<name>A0A517NS72_9BACT</name>
<keyword evidence="3" id="KW-0731">Sigma factor</keyword>
<dbReference type="InterPro" id="IPR036388">
    <property type="entry name" value="WH-like_DNA-bd_sf"/>
</dbReference>
<comment type="similarity">
    <text evidence="1">Belongs to the sigma-70 factor family. ECF subfamily.</text>
</comment>
<evidence type="ECO:0000313" key="8">
    <source>
        <dbReference type="EMBL" id="QDT09988.1"/>
    </source>
</evidence>
<dbReference type="RefSeq" id="WP_145417537.1">
    <property type="nucleotide sequence ID" value="NZ_CP036526.1"/>
</dbReference>
<evidence type="ECO:0000256" key="3">
    <source>
        <dbReference type="ARBA" id="ARBA00023082"/>
    </source>
</evidence>
<keyword evidence="4" id="KW-0238">DNA-binding</keyword>
<dbReference type="SUPFAM" id="SSF88946">
    <property type="entry name" value="Sigma2 domain of RNA polymerase sigma factors"/>
    <property type="match status" value="1"/>
</dbReference>
<organism evidence="8 9">
    <name type="scientific">Stieleria marina</name>
    <dbReference type="NCBI Taxonomy" id="1930275"/>
    <lineage>
        <taxon>Bacteria</taxon>
        <taxon>Pseudomonadati</taxon>
        <taxon>Planctomycetota</taxon>
        <taxon>Planctomycetia</taxon>
        <taxon>Pirellulales</taxon>
        <taxon>Pirellulaceae</taxon>
        <taxon>Stieleria</taxon>
    </lineage>
</organism>